<evidence type="ECO:0000256" key="2">
    <source>
        <dbReference type="ARBA" id="ARBA00023002"/>
    </source>
</evidence>
<gene>
    <name evidence="4" type="ORF">DAPK24_046960</name>
</gene>
<keyword evidence="2" id="KW-0560">Oxidoreductase</keyword>
<accession>A0AAV5RA50</accession>
<dbReference type="PANTHER" id="PTHR24322">
    <property type="entry name" value="PKSB"/>
    <property type="match status" value="1"/>
</dbReference>
<proteinExistence type="inferred from homology"/>
<evidence type="ECO:0000313" key="5">
    <source>
        <dbReference type="Proteomes" id="UP001378960"/>
    </source>
</evidence>
<dbReference type="SUPFAM" id="SSF51735">
    <property type="entry name" value="NAD(P)-binding Rossmann-fold domains"/>
    <property type="match status" value="1"/>
</dbReference>
<keyword evidence="5" id="KW-1185">Reference proteome</keyword>
<dbReference type="EMBL" id="BTGB01000009">
    <property type="protein sequence ID" value="GMM48098.1"/>
    <property type="molecule type" value="Genomic_DNA"/>
</dbReference>
<name>A0AAV5RA50_PICKL</name>
<dbReference type="Gene3D" id="3.40.50.720">
    <property type="entry name" value="NAD(P)-binding Rossmann-like Domain"/>
    <property type="match status" value="1"/>
</dbReference>
<dbReference type="GO" id="GO:0016616">
    <property type="term" value="F:oxidoreductase activity, acting on the CH-OH group of donors, NAD or NADP as acceptor"/>
    <property type="evidence" value="ECO:0007669"/>
    <property type="project" value="TreeGrafter"/>
</dbReference>
<organism evidence="4 5">
    <name type="scientific">Pichia kluyveri</name>
    <name type="common">Yeast</name>
    <dbReference type="NCBI Taxonomy" id="36015"/>
    <lineage>
        <taxon>Eukaryota</taxon>
        <taxon>Fungi</taxon>
        <taxon>Dikarya</taxon>
        <taxon>Ascomycota</taxon>
        <taxon>Saccharomycotina</taxon>
        <taxon>Pichiomycetes</taxon>
        <taxon>Pichiales</taxon>
        <taxon>Pichiaceae</taxon>
        <taxon>Pichia</taxon>
    </lineage>
</organism>
<dbReference type="PANTHER" id="PTHR24322:SF736">
    <property type="entry name" value="RETINOL DEHYDROGENASE 10"/>
    <property type="match status" value="1"/>
</dbReference>
<evidence type="ECO:0000256" key="3">
    <source>
        <dbReference type="RuleBase" id="RU000363"/>
    </source>
</evidence>
<reference evidence="4 5" key="1">
    <citation type="journal article" date="2023" name="Elife">
        <title>Identification of key yeast species and microbe-microbe interactions impacting larval growth of Drosophila in the wild.</title>
        <authorList>
            <person name="Mure A."/>
            <person name="Sugiura Y."/>
            <person name="Maeda R."/>
            <person name="Honda K."/>
            <person name="Sakurai N."/>
            <person name="Takahashi Y."/>
            <person name="Watada M."/>
            <person name="Katoh T."/>
            <person name="Gotoh A."/>
            <person name="Gotoh Y."/>
            <person name="Taniguchi I."/>
            <person name="Nakamura K."/>
            <person name="Hayashi T."/>
            <person name="Katayama T."/>
            <person name="Uemura T."/>
            <person name="Hattori Y."/>
        </authorList>
    </citation>
    <scope>NUCLEOTIDE SEQUENCE [LARGE SCALE GENOMIC DNA]</scope>
    <source>
        <strain evidence="4 5">PK-24</strain>
    </source>
</reference>
<dbReference type="Pfam" id="PF00106">
    <property type="entry name" value="adh_short"/>
    <property type="match status" value="1"/>
</dbReference>
<comment type="similarity">
    <text evidence="1 3">Belongs to the short-chain dehydrogenases/reductases (SDR) family.</text>
</comment>
<evidence type="ECO:0000256" key="1">
    <source>
        <dbReference type="ARBA" id="ARBA00006484"/>
    </source>
</evidence>
<sequence length="336" mass="36934">MTGPILWSLYRANRLFLNASNLIVGMLFDPEKDIVLVTGGASGLGFEIVNTFKRKGAKVVVFDIVVPEINSKNYVDGVYYYKCNVSNVNEVRNCANEVINNIGIVTILINNAGITTGETLLNLSFDKIEKTMAVNLLSSFYTIKTFLPDMLNIKRGYIVTIASTLGYMSPARLSAYGASKSGLIALHESLTYELGSPTLNTTGVKTLLICPGQLKTHLFEGVRTPSTLFAPEMDPKDVARQVLKAVTYGCRGEIKLPFYGNFLPIFRSVPWPIVAMMRYISGIDTSMKQFKEVGKISSAYVSEKASIMTNIFAINSRNDDLGENIIDDVGDDIIDS</sequence>
<dbReference type="InterPro" id="IPR036291">
    <property type="entry name" value="NAD(P)-bd_dom_sf"/>
</dbReference>
<dbReference type="PRINTS" id="PR00081">
    <property type="entry name" value="GDHRDH"/>
</dbReference>
<comment type="caution">
    <text evidence="4">The sequence shown here is derived from an EMBL/GenBank/DDBJ whole genome shotgun (WGS) entry which is preliminary data.</text>
</comment>
<dbReference type="InterPro" id="IPR002347">
    <property type="entry name" value="SDR_fam"/>
</dbReference>
<dbReference type="Proteomes" id="UP001378960">
    <property type="component" value="Unassembled WGS sequence"/>
</dbReference>
<protein>
    <submittedName>
        <fullName evidence="4">Short-chain dehydrogenase/reductase</fullName>
    </submittedName>
</protein>
<dbReference type="CDD" id="cd05339">
    <property type="entry name" value="17beta-HSDXI-like_SDR_c"/>
    <property type="match status" value="1"/>
</dbReference>
<evidence type="ECO:0000313" key="4">
    <source>
        <dbReference type="EMBL" id="GMM48098.1"/>
    </source>
</evidence>
<dbReference type="PRINTS" id="PR00080">
    <property type="entry name" value="SDRFAMILY"/>
</dbReference>
<dbReference type="AlphaFoldDB" id="A0AAV5RA50"/>